<name>A0A4P9WPV9_9FUNG</name>
<dbReference type="CDD" id="cd16618">
    <property type="entry name" value="mRING-HC-C4C4_CNOT4"/>
    <property type="match status" value="1"/>
</dbReference>
<dbReference type="OrthoDB" id="1923159at2759"/>
<dbReference type="SUPFAM" id="SSF57850">
    <property type="entry name" value="RING/U-box"/>
    <property type="match status" value="1"/>
</dbReference>
<reference evidence="14" key="1">
    <citation type="journal article" date="2018" name="Nat. Microbiol.">
        <title>Leveraging single-cell genomics to expand the fungal tree of life.</title>
        <authorList>
            <person name="Ahrendt S.R."/>
            <person name="Quandt C.A."/>
            <person name="Ciobanu D."/>
            <person name="Clum A."/>
            <person name="Salamov A."/>
            <person name="Andreopoulos B."/>
            <person name="Cheng J.F."/>
            <person name="Woyke T."/>
            <person name="Pelin A."/>
            <person name="Henrissat B."/>
            <person name="Reynolds N.K."/>
            <person name="Benny G.L."/>
            <person name="Smith M.E."/>
            <person name="James T.Y."/>
            <person name="Grigoriev I.V."/>
        </authorList>
    </citation>
    <scope>NUCLEOTIDE SEQUENCE [LARGE SCALE GENOMIC DNA]</scope>
</reference>
<dbReference type="GO" id="GO:0004842">
    <property type="term" value="F:ubiquitin-protein transferase activity"/>
    <property type="evidence" value="ECO:0007669"/>
    <property type="project" value="InterPro"/>
</dbReference>
<gene>
    <name evidence="13" type="ORF">BDK51DRAFT_12763</name>
</gene>
<dbReference type="PROSITE" id="PS50089">
    <property type="entry name" value="ZF_RING_2"/>
    <property type="match status" value="1"/>
</dbReference>
<feature type="region of interest" description="Disordered" evidence="10">
    <location>
        <begin position="76"/>
        <end position="95"/>
    </location>
</feature>
<dbReference type="InterPro" id="IPR034261">
    <property type="entry name" value="CNOT4_RRM"/>
</dbReference>
<keyword evidence="3 8" id="KW-0863">Zinc-finger</keyword>
<dbReference type="GO" id="GO:0030014">
    <property type="term" value="C:CCR4-NOT complex"/>
    <property type="evidence" value="ECO:0007669"/>
    <property type="project" value="InterPro"/>
</dbReference>
<sequence length="228" mass="26159">MSYSSDDEDTYCPLCMEEIDIADKYFKPCPCGYQICRFCWNHIKENLNGLCPACRRQYSVESVEFKPVSPDEMVRIKSAKKKKDRERKEQNDAARRQMATVRVVQKNLIYVLGLPQKIATEDNLRSQDYFGQYGKISKVIVNRRTHTYTPVLTSLPNTGVYIVFAKKEDALRAIDAVDGTLCDFKTIRATYGTTKYCPFFLKNQPCQNVGCLNLHEQGDDADAFAKEE</sequence>
<dbReference type="InterPro" id="IPR000504">
    <property type="entry name" value="RRM_dom"/>
</dbReference>
<evidence type="ECO:0000256" key="2">
    <source>
        <dbReference type="ARBA" id="ARBA00022723"/>
    </source>
</evidence>
<dbReference type="PANTHER" id="PTHR12603:SF0">
    <property type="entry name" value="CCR4-NOT TRANSCRIPTION COMPLEX SUBUNIT 4"/>
    <property type="match status" value="1"/>
</dbReference>
<evidence type="ECO:0000313" key="14">
    <source>
        <dbReference type="Proteomes" id="UP000269721"/>
    </source>
</evidence>
<dbReference type="GO" id="GO:0016567">
    <property type="term" value="P:protein ubiquitination"/>
    <property type="evidence" value="ECO:0007669"/>
    <property type="project" value="TreeGrafter"/>
</dbReference>
<accession>A0A4P9WPV9</accession>
<evidence type="ECO:0000256" key="7">
    <source>
        <dbReference type="ARBA" id="ARBA00023242"/>
    </source>
</evidence>
<keyword evidence="4" id="KW-0862">Zinc</keyword>
<proteinExistence type="predicted"/>
<keyword evidence="7" id="KW-0539">Nucleus</keyword>
<evidence type="ECO:0000259" key="11">
    <source>
        <dbReference type="PROSITE" id="PS50089"/>
    </source>
</evidence>
<dbReference type="PANTHER" id="PTHR12603">
    <property type="entry name" value="CCR4-NOT TRANSCRIPTION COMPLEX RELATED"/>
    <property type="match status" value="1"/>
</dbReference>
<organism evidence="13 14">
    <name type="scientific">Blyttiomyces helicus</name>
    <dbReference type="NCBI Taxonomy" id="388810"/>
    <lineage>
        <taxon>Eukaryota</taxon>
        <taxon>Fungi</taxon>
        <taxon>Fungi incertae sedis</taxon>
        <taxon>Chytridiomycota</taxon>
        <taxon>Chytridiomycota incertae sedis</taxon>
        <taxon>Chytridiomycetes</taxon>
        <taxon>Chytridiomycetes incertae sedis</taxon>
        <taxon>Blyttiomyces</taxon>
    </lineage>
</organism>
<evidence type="ECO:0000256" key="4">
    <source>
        <dbReference type="ARBA" id="ARBA00022833"/>
    </source>
</evidence>
<keyword evidence="6" id="KW-0175">Coiled coil</keyword>
<dbReference type="PROSITE" id="PS50102">
    <property type="entry name" value="RRM"/>
    <property type="match status" value="1"/>
</dbReference>
<dbReference type="GO" id="GO:0003723">
    <property type="term" value="F:RNA binding"/>
    <property type="evidence" value="ECO:0007669"/>
    <property type="project" value="UniProtKB-UniRule"/>
</dbReference>
<evidence type="ECO:0000256" key="1">
    <source>
        <dbReference type="ARBA" id="ARBA00004123"/>
    </source>
</evidence>
<keyword evidence="2" id="KW-0479">Metal-binding</keyword>
<dbReference type="InterPro" id="IPR039515">
    <property type="entry name" value="NOT4_mRING-HC-C4C4"/>
</dbReference>
<dbReference type="InterPro" id="IPR003954">
    <property type="entry name" value="RRM_euk-type"/>
</dbReference>
<evidence type="ECO:0000259" key="12">
    <source>
        <dbReference type="PROSITE" id="PS50102"/>
    </source>
</evidence>
<evidence type="ECO:0000256" key="3">
    <source>
        <dbReference type="ARBA" id="ARBA00022771"/>
    </source>
</evidence>
<comment type="subcellular location">
    <subcellularLocation>
        <location evidence="1">Nucleus</location>
    </subcellularLocation>
</comment>
<feature type="domain" description="RING-type" evidence="11">
    <location>
        <begin position="12"/>
        <end position="55"/>
    </location>
</feature>
<dbReference type="InterPro" id="IPR013083">
    <property type="entry name" value="Znf_RING/FYVE/PHD"/>
</dbReference>
<evidence type="ECO:0000256" key="9">
    <source>
        <dbReference type="PROSITE-ProRule" id="PRU00176"/>
    </source>
</evidence>
<keyword evidence="5 9" id="KW-0694">RNA-binding</keyword>
<dbReference type="Gene3D" id="3.30.40.10">
    <property type="entry name" value="Zinc/RING finger domain, C3HC4 (zinc finger)"/>
    <property type="match status" value="1"/>
</dbReference>
<evidence type="ECO:0000313" key="13">
    <source>
        <dbReference type="EMBL" id="RKO93798.1"/>
    </source>
</evidence>
<dbReference type="InterPro" id="IPR039780">
    <property type="entry name" value="Mot2"/>
</dbReference>
<dbReference type="SUPFAM" id="SSF54928">
    <property type="entry name" value="RNA-binding domain, RBD"/>
    <property type="match status" value="1"/>
</dbReference>
<dbReference type="FunFam" id="3.30.40.10:FF:000006">
    <property type="entry name" value="CCR4-NOT transcription complex subunit 4"/>
    <property type="match status" value="1"/>
</dbReference>
<dbReference type="InterPro" id="IPR001841">
    <property type="entry name" value="Znf_RING"/>
</dbReference>
<dbReference type="GO" id="GO:0008270">
    <property type="term" value="F:zinc ion binding"/>
    <property type="evidence" value="ECO:0007669"/>
    <property type="project" value="UniProtKB-KW"/>
</dbReference>
<dbReference type="CDD" id="cd12438">
    <property type="entry name" value="RRM_CNOT4"/>
    <property type="match status" value="1"/>
</dbReference>
<dbReference type="Pfam" id="PF14570">
    <property type="entry name" value="zf-RING_4"/>
    <property type="match status" value="1"/>
</dbReference>
<protein>
    <submittedName>
        <fullName evidence="13">RING/Ubox like zinc-binding domain-containing protein</fullName>
    </submittedName>
</protein>
<dbReference type="InterPro" id="IPR012677">
    <property type="entry name" value="Nucleotide-bd_a/b_plait_sf"/>
</dbReference>
<evidence type="ECO:0000256" key="10">
    <source>
        <dbReference type="SAM" id="MobiDB-lite"/>
    </source>
</evidence>
<dbReference type="Gene3D" id="3.30.70.330">
    <property type="match status" value="1"/>
</dbReference>
<evidence type="ECO:0000256" key="5">
    <source>
        <dbReference type="ARBA" id="ARBA00022884"/>
    </source>
</evidence>
<dbReference type="InterPro" id="IPR035979">
    <property type="entry name" value="RBD_domain_sf"/>
</dbReference>
<feature type="domain" description="RRM" evidence="12">
    <location>
        <begin position="107"/>
        <end position="194"/>
    </location>
</feature>
<dbReference type="Proteomes" id="UP000269721">
    <property type="component" value="Unassembled WGS sequence"/>
</dbReference>
<feature type="compositionally biased region" description="Basic and acidic residues" evidence="10">
    <location>
        <begin position="86"/>
        <end position="95"/>
    </location>
</feature>
<evidence type="ECO:0000256" key="6">
    <source>
        <dbReference type="ARBA" id="ARBA00023054"/>
    </source>
</evidence>
<dbReference type="EMBL" id="KZ994112">
    <property type="protein sequence ID" value="RKO93798.1"/>
    <property type="molecule type" value="Genomic_DNA"/>
</dbReference>
<dbReference type="SMART" id="SM00361">
    <property type="entry name" value="RRM_1"/>
    <property type="match status" value="1"/>
</dbReference>
<dbReference type="GO" id="GO:0005634">
    <property type="term" value="C:nucleus"/>
    <property type="evidence" value="ECO:0007669"/>
    <property type="project" value="UniProtKB-SubCell"/>
</dbReference>
<feature type="non-terminal residue" evidence="13">
    <location>
        <position position="228"/>
    </location>
</feature>
<evidence type="ECO:0000256" key="8">
    <source>
        <dbReference type="PROSITE-ProRule" id="PRU00175"/>
    </source>
</evidence>
<keyword evidence="14" id="KW-1185">Reference proteome</keyword>
<dbReference type="AlphaFoldDB" id="A0A4P9WPV9"/>